<dbReference type="Gene3D" id="3.90.1720.10">
    <property type="entry name" value="endopeptidase domain like (from Nostoc punctiforme)"/>
    <property type="match status" value="1"/>
</dbReference>
<accession>A0A6C7E7L1</accession>
<dbReference type="InterPro" id="IPR051794">
    <property type="entry name" value="PG_Endopeptidase_C40"/>
</dbReference>
<evidence type="ECO:0000256" key="5">
    <source>
        <dbReference type="SAM" id="SignalP"/>
    </source>
</evidence>
<reference evidence="7 8" key="1">
    <citation type="journal article" date="2013" name="Int. J. Syst. Evol. Microbiol.">
        <title>Ilumatobacter nonamiense sp. nov. and Ilumatobacter coccineum sp. nov., isolated from seashore sand.</title>
        <authorList>
            <person name="Matsumoto A."/>
            <person name="Kasai H."/>
            <person name="Matsuo Y."/>
            <person name="Shizuri Y."/>
            <person name="Ichikawa N."/>
            <person name="Fujita N."/>
            <person name="Omura S."/>
            <person name="Takahashi Y."/>
        </authorList>
    </citation>
    <scope>NUCLEOTIDE SEQUENCE [LARGE SCALE GENOMIC DNA]</scope>
    <source>
        <strain evidence="8">NBRC 103263 / KCTC 29153 / YM16-304</strain>
    </source>
</reference>
<proteinExistence type="inferred from homology"/>
<dbReference type="Proteomes" id="UP000011863">
    <property type="component" value="Chromosome"/>
</dbReference>
<dbReference type="InterPro" id="IPR000064">
    <property type="entry name" value="NLP_P60_dom"/>
</dbReference>
<protein>
    <submittedName>
        <fullName evidence="7">NLP/P60 family protein</fullName>
    </submittedName>
</protein>
<evidence type="ECO:0000313" key="8">
    <source>
        <dbReference type="Proteomes" id="UP000011863"/>
    </source>
</evidence>
<keyword evidence="4" id="KW-0788">Thiol protease</keyword>
<dbReference type="PANTHER" id="PTHR47359">
    <property type="entry name" value="PEPTIDOGLYCAN DL-ENDOPEPTIDASE CWLO"/>
    <property type="match status" value="1"/>
</dbReference>
<name>A0A6C7E7L1_ILUCY</name>
<evidence type="ECO:0000256" key="1">
    <source>
        <dbReference type="ARBA" id="ARBA00007074"/>
    </source>
</evidence>
<dbReference type="EMBL" id="AP012057">
    <property type="protein sequence ID" value="BAN03654.1"/>
    <property type="molecule type" value="Genomic_DNA"/>
</dbReference>
<keyword evidence="2" id="KW-0645">Protease</keyword>
<dbReference type="SUPFAM" id="SSF54001">
    <property type="entry name" value="Cysteine proteinases"/>
    <property type="match status" value="1"/>
</dbReference>
<comment type="similarity">
    <text evidence="1">Belongs to the peptidase C40 family.</text>
</comment>
<evidence type="ECO:0000256" key="3">
    <source>
        <dbReference type="ARBA" id="ARBA00022801"/>
    </source>
</evidence>
<dbReference type="InterPro" id="IPR038765">
    <property type="entry name" value="Papain-like_cys_pep_sf"/>
</dbReference>
<dbReference type="RefSeq" id="WP_015442901.1">
    <property type="nucleotide sequence ID" value="NC_020520.1"/>
</dbReference>
<dbReference type="KEGG" id="aym:YM304_33400"/>
<evidence type="ECO:0000313" key="7">
    <source>
        <dbReference type="EMBL" id="BAN03654.1"/>
    </source>
</evidence>
<keyword evidence="5" id="KW-0732">Signal</keyword>
<organism evidence="7 8">
    <name type="scientific">Ilumatobacter coccineus (strain NBRC 103263 / KCTC 29153 / YM16-304)</name>
    <dbReference type="NCBI Taxonomy" id="1313172"/>
    <lineage>
        <taxon>Bacteria</taxon>
        <taxon>Bacillati</taxon>
        <taxon>Actinomycetota</taxon>
        <taxon>Acidimicrobiia</taxon>
        <taxon>Acidimicrobiales</taxon>
        <taxon>Ilumatobacteraceae</taxon>
        <taxon>Ilumatobacter</taxon>
    </lineage>
</organism>
<gene>
    <name evidence="7" type="ORF">YM304_33400</name>
</gene>
<sequence>MNSTSSFALRARKFARSAAAATAAIGLCATLTLTDGSTASASDGELPVNALAAEITASADQAVAALDAYEASGDAADARTFAWHRAITARYTAQQLGYDELAMVDAWGSAPLDHQRAVLGALTQVGVPYRTNSSVEGEGFDCSGLTAYAWDGAGVELYRQSGSQISEAESVSRETAKAGDLVHYPGHVMLYLGVDDAIVHSVSTGRTVEIDTISASRRNTVSWGDPTA</sequence>
<evidence type="ECO:0000256" key="2">
    <source>
        <dbReference type="ARBA" id="ARBA00022670"/>
    </source>
</evidence>
<dbReference type="AlphaFoldDB" id="A0A6C7E7L1"/>
<dbReference type="GO" id="GO:0006508">
    <property type="term" value="P:proteolysis"/>
    <property type="evidence" value="ECO:0007669"/>
    <property type="project" value="UniProtKB-KW"/>
</dbReference>
<evidence type="ECO:0000259" key="6">
    <source>
        <dbReference type="PROSITE" id="PS51935"/>
    </source>
</evidence>
<dbReference type="Pfam" id="PF00877">
    <property type="entry name" value="NLPC_P60"/>
    <property type="match status" value="1"/>
</dbReference>
<keyword evidence="8" id="KW-1185">Reference proteome</keyword>
<keyword evidence="3" id="KW-0378">Hydrolase</keyword>
<feature type="chain" id="PRO_5039429099" evidence="5">
    <location>
        <begin position="21"/>
        <end position="228"/>
    </location>
</feature>
<feature type="domain" description="NlpC/P60" evidence="6">
    <location>
        <begin position="111"/>
        <end position="228"/>
    </location>
</feature>
<dbReference type="GO" id="GO:0008234">
    <property type="term" value="F:cysteine-type peptidase activity"/>
    <property type="evidence" value="ECO:0007669"/>
    <property type="project" value="UniProtKB-KW"/>
</dbReference>
<dbReference type="PROSITE" id="PS51935">
    <property type="entry name" value="NLPC_P60"/>
    <property type="match status" value="1"/>
</dbReference>
<evidence type="ECO:0000256" key="4">
    <source>
        <dbReference type="ARBA" id="ARBA00022807"/>
    </source>
</evidence>
<dbReference type="PANTHER" id="PTHR47359:SF3">
    <property type="entry name" value="NLP_P60 DOMAIN-CONTAINING PROTEIN-RELATED"/>
    <property type="match status" value="1"/>
</dbReference>
<feature type="signal peptide" evidence="5">
    <location>
        <begin position="1"/>
        <end position="20"/>
    </location>
</feature>